<dbReference type="Proteomes" id="UP000057158">
    <property type="component" value="Chromosome"/>
</dbReference>
<dbReference type="PANTHER" id="PTHR37689">
    <property type="entry name" value="PROTEIN FDHE"/>
    <property type="match status" value="1"/>
</dbReference>
<protein>
    <submittedName>
        <fullName evidence="3">Formate dehydrogenase maturation protein FdhE</fullName>
    </submittedName>
</protein>
<keyword evidence="1" id="KW-0963">Cytoplasm</keyword>
<gene>
    <name evidence="3" type="primary">fdhE</name>
    <name evidence="3" type="ORF">DSOUD_0543</name>
</gene>
<accession>A0A0M4DFN4</accession>
<dbReference type="PANTHER" id="PTHR37689:SF1">
    <property type="entry name" value="PROTEIN FDHE"/>
    <property type="match status" value="1"/>
</dbReference>
<evidence type="ECO:0000313" key="4">
    <source>
        <dbReference type="Proteomes" id="UP000057158"/>
    </source>
</evidence>
<dbReference type="GO" id="GO:0008199">
    <property type="term" value="F:ferric iron binding"/>
    <property type="evidence" value="ECO:0007669"/>
    <property type="project" value="TreeGrafter"/>
</dbReference>
<proteinExistence type="predicted"/>
<dbReference type="GO" id="GO:0051604">
    <property type="term" value="P:protein maturation"/>
    <property type="evidence" value="ECO:0007669"/>
    <property type="project" value="TreeGrafter"/>
</dbReference>
<dbReference type="Pfam" id="PF24860">
    <property type="entry name" value="FdhE_C"/>
    <property type="match status" value="1"/>
</dbReference>
<dbReference type="InterPro" id="IPR056796">
    <property type="entry name" value="FdhE_C"/>
</dbReference>
<dbReference type="OrthoDB" id="9811074at2"/>
<dbReference type="STRING" id="1603606.DSOUD_0543"/>
<dbReference type="InterPro" id="IPR024064">
    <property type="entry name" value="FdhE-like_sf"/>
</dbReference>
<reference evidence="3 4" key="1">
    <citation type="submission" date="2015-07" db="EMBL/GenBank/DDBJ databases">
        <title>Isolation and Genomic Characterization of a Novel Halophilic Metal-Reducing Deltaproteobacterium from the Deep Subsurface.</title>
        <authorList>
            <person name="Badalamenti J.P."/>
            <person name="Summers Z.M."/>
            <person name="Gralnick J.A."/>
            <person name="Bond D.R."/>
        </authorList>
    </citation>
    <scope>NUCLEOTIDE SEQUENCE [LARGE SCALE GENOMIC DNA]</scope>
    <source>
        <strain evidence="3 4">WTL</strain>
    </source>
</reference>
<dbReference type="Gene3D" id="3.90.1670.10">
    <property type="entry name" value="FdhE-like domain"/>
    <property type="match status" value="1"/>
</dbReference>
<dbReference type="PATRIC" id="fig|1603606.3.peg.591"/>
<dbReference type="RefSeq" id="WP_053549551.1">
    <property type="nucleotide sequence ID" value="NZ_CP010802.1"/>
</dbReference>
<evidence type="ECO:0000259" key="2">
    <source>
        <dbReference type="Pfam" id="PF24860"/>
    </source>
</evidence>
<dbReference type="EMBL" id="CP010802">
    <property type="protein sequence ID" value="ALC15332.1"/>
    <property type="molecule type" value="Genomic_DNA"/>
</dbReference>
<feature type="domain" description="FdhE C-terminal" evidence="2">
    <location>
        <begin position="205"/>
        <end position="276"/>
    </location>
</feature>
<name>A0A0M4DFN4_9BACT</name>
<dbReference type="InterPro" id="IPR006452">
    <property type="entry name" value="Formate_DH_accessory"/>
</dbReference>
<dbReference type="SUPFAM" id="SSF144020">
    <property type="entry name" value="FdhE-like"/>
    <property type="match status" value="1"/>
</dbReference>
<keyword evidence="4" id="KW-1185">Reference proteome</keyword>
<dbReference type="GO" id="GO:0005829">
    <property type="term" value="C:cytosol"/>
    <property type="evidence" value="ECO:0007669"/>
    <property type="project" value="TreeGrafter"/>
</dbReference>
<sequence>MLQKRLQRLENLAAAKPALTAVCRFYTRLYQLFADAPPFLAVEADLKDAKSRQEQGFPLLRGEMLRIDAPAAQRFFADLLQVLRDHGQQGQEELASLQTALAAGGLDLPKLLRAVFERDREPLARTAERLQVQPALLEYSLTTALGAALERCRHQGLESAVQGWDHGYCPICGGLPSIAELSGEEGKKRLQCGLCGNHWAFKRLTCIHCGNTDHETLAYFTAEGESGCRVDVCRKCSGYLKVVNSREGSEDLPLEVEDVATLHLDLMAAREGFCRGKKETPGN</sequence>
<dbReference type="AlphaFoldDB" id="A0A0M4DFN4"/>
<dbReference type="KEGG" id="des:DSOUD_0543"/>
<dbReference type="CDD" id="cd16341">
    <property type="entry name" value="FdhE"/>
    <property type="match status" value="1"/>
</dbReference>
<evidence type="ECO:0000313" key="3">
    <source>
        <dbReference type="EMBL" id="ALC15332.1"/>
    </source>
</evidence>
<evidence type="ECO:0000256" key="1">
    <source>
        <dbReference type="ARBA" id="ARBA00022490"/>
    </source>
</evidence>
<organism evidence="3 4">
    <name type="scientific">Desulfuromonas soudanensis</name>
    <dbReference type="NCBI Taxonomy" id="1603606"/>
    <lineage>
        <taxon>Bacteria</taxon>
        <taxon>Pseudomonadati</taxon>
        <taxon>Thermodesulfobacteriota</taxon>
        <taxon>Desulfuromonadia</taxon>
        <taxon>Desulfuromonadales</taxon>
        <taxon>Desulfuromonadaceae</taxon>
        <taxon>Desulfuromonas</taxon>
    </lineage>
</organism>